<keyword evidence="1" id="KW-0472">Membrane</keyword>
<keyword evidence="1" id="KW-0812">Transmembrane</keyword>
<dbReference type="RefSeq" id="WP_344415021.1">
    <property type="nucleotide sequence ID" value="NZ_BAAANN010000005.1"/>
</dbReference>
<feature type="transmembrane region" description="Helical" evidence="1">
    <location>
        <begin position="152"/>
        <end position="172"/>
    </location>
</feature>
<sequence>MAQENIAAGHRLRLPVAMLCWDIGLPVIAYFAAKLLGASAYTALLSGTVVSGLRVGWVALRQRRLDPFASFLLVLFGAGLLLTFVTGDARFVLAKDAAVSLAASLVMLGSCLIGRPIAYYAAKRFAASSGRTGFDRMANTDAMRTRWYRVTLVWGCGLLADAALRIACVYLLPIDTAATASQALMLVVCAALLIWTIRSAKTKSTVDA</sequence>
<feature type="transmembrane region" description="Helical" evidence="1">
    <location>
        <begin position="39"/>
        <end position="60"/>
    </location>
</feature>
<accession>A0ABN2QAD0</accession>
<reference evidence="2 3" key="1">
    <citation type="journal article" date="2019" name="Int. J. Syst. Evol. Microbiol.">
        <title>The Global Catalogue of Microorganisms (GCM) 10K type strain sequencing project: providing services to taxonomists for standard genome sequencing and annotation.</title>
        <authorList>
            <consortium name="The Broad Institute Genomics Platform"/>
            <consortium name="The Broad Institute Genome Sequencing Center for Infectious Disease"/>
            <person name="Wu L."/>
            <person name="Ma J."/>
        </authorList>
    </citation>
    <scope>NUCLEOTIDE SEQUENCE [LARGE SCALE GENOMIC DNA]</scope>
    <source>
        <strain evidence="2 3">JCM 14545</strain>
    </source>
</reference>
<keyword evidence="1" id="KW-1133">Transmembrane helix</keyword>
<dbReference type="Proteomes" id="UP001501116">
    <property type="component" value="Unassembled WGS sequence"/>
</dbReference>
<evidence type="ECO:0008006" key="4">
    <source>
        <dbReference type="Google" id="ProtNLM"/>
    </source>
</evidence>
<proteinExistence type="predicted"/>
<name>A0ABN2QAD0_9PSEU</name>
<protein>
    <recommendedName>
        <fullName evidence="4">Intracellular septation protein A</fullName>
    </recommendedName>
</protein>
<gene>
    <name evidence="2" type="ORF">GCM10009754_15440</name>
</gene>
<evidence type="ECO:0000313" key="2">
    <source>
        <dbReference type="EMBL" id="GAA1948077.1"/>
    </source>
</evidence>
<evidence type="ECO:0000313" key="3">
    <source>
        <dbReference type="Proteomes" id="UP001501116"/>
    </source>
</evidence>
<feature type="transmembrane region" description="Helical" evidence="1">
    <location>
        <begin position="67"/>
        <end position="85"/>
    </location>
</feature>
<evidence type="ECO:0000256" key="1">
    <source>
        <dbReference type="SAM" id="Phobius"/>
    </source>
</evidence>
<organism evidence="2 3">
    <name type="scientific">Amycolatopsis minnesotensis</name>
    <dbReference type="NCBI Taxonomy" id="337894"/>
    <lineage>
        <taxon>Bacteria</taxon>
        <taxon>Bacillati</taxon>
        <taxon>Actinomycetota</taxon>
        <taxon>Actinomycetes</taxon>
        <taxon>Pseudonocardiales</taxon>
        <taxon>Pseudonocardiaceae</taxon>
        <taxon>Amycolatopsis</taxon>
    </lineage>
</organism>
<feature type="transmembrane region" description="Helical" evidence="1">
    <location>
        <begin position="178"/>
        <end position="197"/>
    </location>
</feature>
<dbReference type="NCBIfam" id="NF041646">
    <property type="entry name" value="VC0807_fam"/>
    <property type="match status" value="1"/>
</dbReference>
<feature type="transmembrane region" description="Helical" evidence="1">
    <location>
        <begin position="97"/>
        <end position="122"/>
    </location>
</feature>
<keyword evidence="3" id="KW-1185">Reference proteome</keyword>
<comment type="caution">
    <text evidence="2">The sequence shown here is derived from an EMBL/GenBank/DDBJ whole genome shotgun (WGS) entry which is preliminary data.</text>
</comment>
<dbReference type="EMBL" id="BAAANN010000005">
    <property type="protein sequence ID" value="GAA1948077.1"/>
    <property type="molecule type" value="Genomic_DNA"/>
</dbReference>
<feature type="transmembrane region" description="Helical" evidence="1">
    <location>
        <begin position="12"/>
        <end position="33"/>
    </location>
</feature>